<feature type="transmembrane region" description="Helical" evidence="1">
    <location>
        <begin position="284"/>
        <end position="301"/>
    </location>
</feature>
<sequence>MKKINEVIFFPVLVVAVMAISLAASLISQGAGELHLTYTFLLKQDVWLIVIEVVIVAACLWKLPVRTYLPETQITAVYALGFTMMIVAFAGHYLILDAYDMSRDEQLANFDAMIFENGRFVAQLPELWRANAEVLNTMYTHHSAGDGAWASKYLPANAAIRSVFALAGLKPLVSPAMVLLGAIALWGCVRRLWPEDYQSATVALLLYSGSAAVLVNGMTSYAMPAHLAINLCWLWLFMRQRWWADTIAIFVAFVAVGLHRPTVHPLFSAPVLATLLLNKEWHRSVYFFIGYLFIGLFWFWYPSYIADLIGPHAHADHVSIFDQIKNSWRSTSSTYFPLMIANLVRFVAWQHVLLIPLALLSTSLIKRNRIVAALAGGIFLTLLVRTFFQPYQGHGFGYRYLHGLIGNFILLAVFGWNAIKERLPQVNALILRTTSAGVLMVLPVQLYMANRFYAPYAEVSARIGRLPADYVVVGAADAPFAQDLVINDPFLEERPIRLLREFITPQLLDKVCASHPVMKFITPAELADIRAYYIGKDMSEKGLSGSQLPRIAASKGCEVKF</sequence>
<keyword evidence="3" id="KW-1185">Reference proteome</keyword>
<evidence type="ECO:0000313" key="2">
    <source>
        <dbReference type="EMBL" id="KHK91244.1"/>
    </source>
</evidence>
<dbReference type="EMBL" id="JTDI01000003">
    <property type="protein sequence ID" value="KHK91244.1"/>
    <property type="molecule type" value="Genomic_DNA"/>
</dbReference>
<feature type="transmembrane region" description="Helical" evidence="1">
    <location>
        <begin position="7"/>
        <end position="26"/>
    </location>
</feature>
<feature type="transmembrane region" description="Helical" evidence="1">
    <location>
        <begin position="201"/>
        <end position="222"/>
    </location>
</feature>
<proteinExistence type="predicted"/>
<feature type="transmembrane region" description="Helical" evidence="1">
    <location>
        <begin position="75"/>
        <end position="95"/>
    </location>
</feature>
<feature type="transmembrane region" description="Helical" evidence="1">
    <location>
        <begin position="370"/>
        <end position="388"/>
    </location>
</feature>
<dbReference type="OrthoDB" id="7888991at2"/>
<feature type="transmembrane region" description="Helical" evidence="1">
    <location>
        <begin position="400"/>
        <end position="419"/>
    </location>
</feature>
<keyword evidence="1" id="KW-0472">Membrane</keyword>
<name>A0A0B1ZPM2_9SPHN</name>
<protein>
    <recommendedName>
        <fullName evidence="4">Glycosyltransferase RgtA/B/C/D-like domain-containing protein</fullName>
    </recommendedName>
</protein>
<reference evidence="2 3" key="1">
    <citation type="submission" date="2014-10" db="EMBL/GenBank/DDBJ databases">
        <title>Genome sequence of Novosphingobium malaysiense MUSC 273(T).</title>
        <authorList>
            <person name="Lee L.-H."/>
        </authorList>
    </citation>
    <scope>NUCLEOTIDE SEQUENCE [LARGE SCALE GENOMIC DNA]</scope>
    <source>
        <strain evidence="2 3">MUSC 273</strain>
    </source>
</reference>
<feature type="transmembrane region" description="Helical" evidence="1">
    <location>
        <begin position="335"/>
        <end position="358"/>
    </location>
</feature>
<dbReference type="AlphaFoldDB" id="A0A0B1ZPM2"/>
<evidence type="ECO:0000256" key="1">
    <source>
        <dbReference type="SAM" id="Phobius"/>
    </source>
</evidence>
<feature type="transmembrane region" description="Helical" evidence="1">
    <location>
        <begin position="426"/>
        <end position="448"/>
    </location>
</feature>
<keyword evidence="1" id="KW-1133">Transmembrane helix</keyword>
<evidence type="ECO:0008006" key="4">
    <source>
        <dbReference type="Google" id="ProtNLM"/>
    </source>
</evidence>
<accession>A0A0B1ZPM2</accession>
<keyword evidence="1" id="KW-0812">Transmembrane</keyword>
<feature type="transmembrane region" description="Helical" evidence="1">
    <location>
        <begin position="172"/>
        <end position="189"/>
    </location>
</feature>
<feature type="transmembrane region" description="Helical" evidence="1">
    <location>
        <begin position="46"/>
        <end position="63"/>
    </location>
</feature>
<dbReference type="RefSeq" id="WP_039283044.1">
    <property type="nucleotide sequence ID" value="NZ_JTDI01000003.1"/>
</dbReference>
<comment type="caution">
    <text evidence="2">The sequence shown here is derived from an EMBL/GenBank/DDBJ whole genome shotgun (WGS) entry which is preliminary data.</text>
</comment>
<feature type="transmembrane region" description="Helical" evidence="1">
    <location>
        <begin position="242"/>
        <end position="263"/>
    </location>
</feature>
<dbReference type="Proteomes" id="UP000031057">
    <property type="component" value="Unassembled WGS sequence"/>
</dbReference>
<organism evidence="2 3">
    <name type="scientific">Novosphingobium malaysiense</name>
    <dbReference type="NCBI Taxonomy" id="1348853"/>
    <lineage>
        <taxon>Bacteria</taxon>
        <taxon>Pseudomonadati</taxon>
        <taxon>Pseudomonadota</taxon>
        <taxon>Alphaproteobacteria</taxon>
        <taxon>Sphingomonadales</taxon>
        <taxon>Sphingomonadaceae</taxon>
        <taxon>Novosphingobium</taxon>
    </lineage>
</organism>
<evidence type="ECO:0000313" key="3">
    <source>
        <dbReference type="Proteomes" id="UP000031057"/>
    </source>
</evidence>
<gene>
    <name evidence="2" type="ORF">LK12_10150</name>
</gene>